<dbReference type="EMBL" id="LAZR01000215">
    <property type="protein sequence ID" value="KKN81382.1"/>
    <property type="molecule type" value="Genomic_DNA"/>
</dbReference>
<proteinExistence type="predicted"/>
<evidence type="ECO:0000313" key="1">
    <source>
        <dbReference type="EMBL" id="KKN81382.1"/>
    </source>
</evidence>
<reference evidence="1" key="1">
    <citation type="journal article" date="2015" name="Nature">
        <title>Complex archaea that bridge the gap between prokaryotes and eukaryotes.</title>
        <authorList>
            <person name="Spang A."/>
            <person name="Saw J.H."/>
            <person name="Jorgensen S.L."/>
            <person name="Zaremba-Niedzwiedzka K."/>
            <person name="Martijn J."/>
            <person name="Lind A.E."/>
            <person name="van Eijk R."/>
            <person name="Schleper C."/>
            <person name="Guy L."/>
            <person name="Ettema T.J."/>
        </authorList>
    </citation>
    <scope>NUCLEOTIDE SEQUENCE</scope>
</reference>
<protein>
    <submittedName>
        <fullName evidence="1">Uncharacterized protein</fullName>
    </submittedName>
</protein>
<sequence>MGAPKQTASKLESGETILLSVRAANAICRASKKPWPRYNDAIPVTLDELENMLGPDRRPHWVGLRWAKDVGPVTLTQICREVQRLRDDKHCRCGKCMGGVLTDAELLHKAMCMIEVLEDRKQFPDPIGNEVAIQIRQRLLLPVNERQDP</sequence>
<comment type="caution">
    <text evidence="1">The sequence shown here is derived from an EMBL/GenBank/DDBJ whole genome shotgun (WGS) entry which is preliminary data.</text>
</comment>
<accession>A0A0F9U263</accession>
<name>A0A0F9U263_9ZZZZ</name>
<gene>
    <name evidence="1" type="ORF">LCGC14_0319950</name>
</gene>
<dbReference type="AlphaFoldDB" id="A0A0F9U263"/>
<organism evidence="1">
    <name type="scientific">marine sediment metagenome</name>
    <dbReference type="NCBI Taxonomy" id="412755"/>
    <lineage>
        <taxon>unclassified sequences</taxon>
        <taxon>metagenomes</taxon>
        <taxon>ecological metagenomes</taxon>
    </lineage>
</organism>